<dbReference type="EMBL" id="QYUP01000176">
    <property type="protein sequence ID" value="RJG09368.1"/>
    <property type="molecule type" value="Genomic_DNA"/>
</dbReference>
<keyword evidence="3" id="KW-1185">Reference proteome</keyword>
<evidence type="ECO:0000313" key="3">
    <source>
        <dbReference type="Proteomes" id="UP000284006"/>
    </source>
</evidence>
<dbReference type="GO" id="GO:0003677">
    <property type="term" value="F:DNA binding"/>
    <property type="evidence" value="ECO:0007669"/>
    <property type="project" value="UniProtKB-KW"/>
</dbReference>
<dbReference type="PANTHER" id="PTHR33221">
    <property type="entry name" value="WINGED HELIX-TURN-HELIX TRANSCRIPTIONAL REGULATOR, RRF2 FAMILY"/>
    <property type="match status" value="1"/>
</dbReference>
<keyword evidence="1" id="KW-0238">DNA-binding</keyword>
<dbReference type="NCBIfam" id="TIGR00738">
    <property type="entry name" value="rrf2_super"/>
    <property type="match status" value="1"/>
</dbReference>
<comment type="caution">
    <text evidence="2">The sequence shown here is derived from an EMBL/GenBank/DDBJ whole genome shotgun (WGS) entry which is preliminary data.</text>
</comment>
<protein>
    <submittedName>
        <fullName evidence="2">Rrf2 family transcriptional regulator</fullName>
    </submittedName>
</protein>
<dbReference type="PROSITE" id="PS01332">
    <property type="entry name" value="HTH_RRF2_1"/>
    <property type="match status" value="1"/>
</dbReference>
<dbReference type="Gene3D" id="1.10.10.10">
    <property type="entry name" value="Winged helix-like DNA-binding domain superfamily/Winged helix DNA-binding domain"/>
    <property type="match status" value="1"/>
</dbReference>
<dbReference type="InterPro" id="IPR000944">
    <property type="entry name" value="Tscrpt_reg_Rrf2"/>
</dbReference>
<name>A0A418XAH6_9BURK</name>
<proteinExistence type="predicted"/>
<dbReference type="SUPFAM" id="SSF46785">
    <property type="entry name" value="Winged helix' DNA-binding domain"/>
    <property type="match status" value="1"/>
</dbReference>
<dbReference type="OrthoDB" id="9795923at2"/>
<gene>
    <name evidence="2" type="ORF">D3872_22985</name>
</gene>
<evidence type="ECO:0000256" key="1">
    <source>
        <dbReference type="ARBA" id="ARBA00023125"/>
    </source>
</evidence>
<dbReference type="AlphaFoldDB" id="A0A418XAH6"/>
<dbReference type="GO" id="GO:0003700">
    <property type="term" value="F:DNA-binding transcription factor activity"/>
    <property type="evidence" value="ECO:0007669"/>
    <property type="project" value="TreeGrafter"/>
</dbReference>
<dbReference type="RefSeq" id="WP_119812951.1">
    <property type="nucleotide sequence ID" value="NZ_QYUP01000176.1"/>
</dbReference>
<dbReference type="InterPro" id="IPR036390">
    <property type="entry name" value="WH_DNA-bd_sf"/>
</dbReference>
<dbReference type="PANTHER" id="PTHR33221:SF4">
    <property type="entry name" value="HTH-TYPE TRANSCRIPTIONAL REPRESSOR NSRR"/>
    <property type="match status" value="1"/>
</dbReference>
<dbReference type="Proteomes" id="UP000284006">
    <property type="component" value="Unassembled WGS sequence"/>
</dbReference>
<dbReference type="InterPro" id="IPR036388">
    <property type="entry name" value="WH-like_DNA-bd_sf"/>
</dbReference>
<dbReference type="InterPro" id="IPR030489">
    <property type="entry name" value="TR_Rrf2-type_CS"/>
</dbReference>
<dbReference type="GO" id="GO:0005829">
    <property type="term" value="C:cytosol"/>
    <property type="evidence" value="ECO:0007669"/>
    <property type="project" value="TreeGrafter"/>
</dbReference>
<dbReference type="PROSITE" id="PS51197">
    <property type="entry name" value="HTH_RRF2_2"/>
    <property type="match status" value="1"/>
</dbReference>
<organism evidence="2 3">
    <name type="scientific">Massilia cavernae</name>
    <dbReference type="NCBI Taxonomy" id="2320864"/>
    <lineage>
        <taxon>Bacteria</taxon>
        <taxon>Pseudomonadati</taxon>
        <taxon>Pseudomonadota</taxon>
        <taxon>Betaproteobacteria</taxon>
        <taxon>Burkholderiales</taxon>
        <taxon>Oxalobacteraceae</taxon>
        <taxon>Telluria group</taxon>
        <taxon>Massilia</taxon>
    </lineage>
</organism>
<sequence length="158" mass="17501">MRLTDYTDYALRVLMHLGTYPGKTITIREIATVHGISHNHLSKIVYHLGTLGVLSTLRGRAGGIQLARAPEQIMLGTVIRMTEPDFQMVECFSERDSSCVLAGRCVLKRLLTEATSAFLDRLDRVPLSTLLAFPPGQGKLGCQPFTTTMDRTYVLPHA</sequence>
<evidence type="ECO:0000313" key="2">
    <source>
        <dbReference type="EMBL" id="RJG09368.1"/>
    </source>
</evidence>
<dbReference type="Pfam" id="PF02082">
    <property type="entry name" value="Rrf2"/>
    <property type="match status" value="1"/>
</dbReference>
<accession>A0A418XAH6</accession>
<reference evidence="2 3" key="1">
    <citation type="submission" date="2018-09" db="EMBL/GenBank/DDBJ databases">
        <authorList>
            <person name="Zhu H."/>
        </authorList>
    </citation>
    <scope>NUCLEOTIDE SEQUENCE [LARGE SCALE GENOMIC DNA]</scope>
    <source>
        <strain evidence="2 3">K1S02-61</strain>
    </source>
</reference>